<dbReference type="Proteomes" id="UP000094455">
    <property type="component" value="Unassembled WGS sequence"/>
</dbReference>
<reference evidence="2 3" key="1">
    <citation type="journal article" date="2016" name="Proc. Natl. Acad. Sci. U.S.A.">
        <title>Comparative genomics of biotechnologically important yeasts.</title>
        <authorList>
            <person name="Riley R."/>
            <person name="Haridas S."/>
            <person name="Wolfe K.H."/>
            <person name="Lopes M.R."/>
            <person name="Hittinger C.T."/>
            <person name="Goeker M."/>
            <person name="Salamov A.A."/>
            <person name="Wisecaver J.H."/>
            <person name="Long T.M."/>
            <person name="Calvey C.H."/>
            <person name="Aerts A.L."/>
            <person name="Barry K.W."/>
            <person name="Choi C."/>
            <person name="Clum A."/>
            <person name="Coughlan A.Y."/>
            <person name="Deshpande S."/>
            <person name="Douglass A.P."/>
            <person name="Hanson S.J."/>
            <person name="Klenk H.-P."/>
            <person name="LaButti K.M."/>
            <person name="Lapidus A."/>
            <person name="Lindquist E.A."/>
            <person name="Lipzen A.M."/>
            <person name="Meier-Kolthoff J.P."/>
            <person name="Ohm R.A."/>
            <person name="Otillar R.P."/>
            <person name="Pangilinan J.L."/>
            <person name="Peng Y."/>
            <person name="Rokas A."/>
            <person name="Rosa C.A."/>
            <person name="Scheuner C."/>
            <person name="Sibirny A.A."/>
            <person name="Slot J.C."/>
            <person name="Stielow J.B."/>
            <person name="Sun H."/>
            <person name="Kurtzman C.P."/>
            <person name="Blackwell M."/>
            <person name="Grigoriev I.V."/>
            <person name="Jeffries T.W."/>
        </authorList>
    </citation>
    <scope>NUCLEOTIDE SEQUENCE [LARGE SCALE GENOMIC DNA]</scope>
    <source>
        <strain evidence="2 3">NRRL Y-2026</strain>
    </source>
</reference>
<keyword evidence="3" id="KW-1185">Reference proteome</keyword>
<dbReference type="AlphaFoldDB" id="A0A1E3NK46"/>
<sequence>MPPALTRVVYIVRPGPQTQACVWQIYAHVKHTLDSRKEAVAGAEGVDQQPRLVDFKVPRSTYFGVGSYINQVQLTFRTDSEQQRQQLADMLDTPLPEHEKFSFTRREGKPSSSKQQQTPAK</sequence>
<accession>A0A1E3NK46</accession>
<dbReference type="GeneID" id="30176497"/>
<organism evidence="2 3">
    <name type="scientific">Pichia membranifaciens NRRL Y-2026</name>
    <dbReference type="NCBI Taxonomy" id="763406"/>
    <lineage>
        <taxon>Eukaryota</taxon>
        <taxon>Fungi</taxon>
        <taxon>Dikarya</taxon>
        <taxon>Ascomycota</taxon>
        <taxon>Saccharomycotina</taxon>
        <taxon>Pichiomycetes</taxon>
        <taxon>Pichiales</taxon>
        <taxon>Pichiaceae</taxon>
        <taxon>Pichia</taxon>
    </lineage>
</organism>
<feature type="compositionally biased region" description="Basic and acidic residues" evidence="1">
    <location>
        <begin position="95"/>
        <end position="109"/>
    </location>
</feature>
<feature type="compositionally biased region" description="Polar residues" evidence="1">
    <location>
        <begin position="110"/>
        <end position="121"/>
    </location>
</feature>
<dbReference type="OrthoDB" id="10528745at2759"/>
<protein>
    <submittedName>
        <fullName evidence="2">Uncharacterized protein</fullName>
    </submittedName>
</protein>
<evidence type="ECO:0000313" key="2">
    <source>
        <dbReference type="EMBL" id="ODQ46525.1"/>
    </source>
</evidence>
<dbReference type="RefSeq" id="XP_019017638.1">
    <property type="nucleotide sequence ID" value="XM_019159810.1"/>
</dbReference>
<dbReference type="EMBL" id="KV454003">
    <property type="protein sequence ID" value="ODQ46525.1"/>
    <property type="molecule type" value="Genomic_DNA"/>
</dbReference>
<feature type="region of interest" description="Disordered" evidence="1">
    <location>
        <begin position="90"/>
        <end position="121"/>
    </location>
</feature>
<gene>
    <name evidence="2" type="ORF">PICMEDRAFT_11518</name>
</gene>
<evidence type="ECO:0000256" key="1">
    <source>
        <dbReference type="SAM" id="MobiDB-lite"/>
    </source>
</evidence>
<evidence type="ECO:0000313" key="3">
    <source>
        <dbReference type="Proteomes" id="UP000094455"/>
    </source>
</evidence>
<name>A0A1E3NK46_9ASCO</name>
<proteinExistence type="predicted"/>